<evidence type="ECO:0000313" key="2">
    <source>
        <dbReference type="Proteomes" id="UP000019260"/>
    </source>
</evidence>
<organism evidence="1 2">
    <name type="scientific">Spiroplasma mirum ATCC 29335</name>
    <dbReference type="NCBI Taxonomy" id="838561"/>
    <lineage>
        <taxon>Bacteria</taxon>
        <taxon>Bacillati</taxon>
        <taxon>Mycoplasmatota</taxon>
        <taxon>Mollicutes</taxon>
        <taxon>Entomoplasmatales</taxon>
        <taxon>Spiroplasmataceae</taxon>
        <taxon>Spiroplasma</taxon>
    </lineage>
</organism>
<proteinExistence type="predicted"/>
<gene>
    <name evidence="1" type="ORF">P344_03585</name>
</gene>
<accession>W6AL64</accession>
<dbReference type="KEGG" id="smia:P344_03585"/>
<dbReference type="EMBL" id="CP006720">
    <property type="protein sequence ID" value="AHI58058.1"/>
    <property type="molecule type" value="Genomic_DNA"/>
</dbReference>
<dbReference type="Proteomes" id="UP000019260">
    <property type="component" value="Chromosome"/>
</dbReference>
<name>W6AL64_9MOLU</name>
<reference evidence="1 2" key="1">
    <citation type="submission" date="2013-09" db="EMBL/GenBank/DDBJ databases">
        <title>Complete genome sequence of Spiroplasma mirum suckling mouse cataract agent.</title>
        <authorList>
            <person name="Landry C.A."/>
            <person name="Bastian F.O."/>
            <person name="Thune R.L."/>
        </authorList>
    </citation>
    <scope>NUCLEOTIDE SEQUENCE [LARGE SCALE GENOMIC DNA]</scope>
    <source>
        <strain evidence="1 2">SMCA</strain>
    </source>
</reference>
<dbReference type="HOGENOM" id="CLU_3383861_0_0_14"/>
<evidence type="ECO:0000313" key="1">
    <source>
        <dbReference type="EMBL" id="AHI58058.1"/>
    </source>
</evidence>
<dbReference type="PATRIC" id="fig|838561.3.peg.693"/>
<sequence length="33" mass="3797">MFQHIEHEWKIDDLINAAIGGCGIIFNYKFAVC</sequence>
<protein>
    <submittedName>
        <fullName evidence="1">Uncharacterized protein</fullName>
    </submittedName>
</protein>
<dbReference type="AlphaFoldDB" id="W6AL64"/>
<keyword evidence="2" id="KW-1185">Reference proteome</keyword>